<keyword evidence="3" id="KW-1185">Reference proteome</keyword>
<evidence type="ECO:0000313" key="3">
    <source>
        <dbReference type="Proteomes" id="UP000268014"/>
    </source>
</evidence>
<protein>
    <submittedName>
        <fullName evidence="4">GMC_oxred_C domain-containing protein</fullName>
    </submittedName>
</protein>
<sequence>MGVLGSIPIPKQHVLIGLDNPFPNEDTGSDLEAHSIIVMGLGAQFQRRLQDDVRHPASAATATAAKNDDAHVGPCPRTSDNTAIILIKDKLIH</sequence>
<accession>A0A0N4XBL5</accession>
<reference evidence="2 3" key="2">
    <citation type="submission" date="2018-11" db="EMBL/GenBank/DDBJ databases">
        <authorList>
            <consortium name="Pathogen Informatics"/>
        </authorList>
    </citation>
    <scope>NUCLEOTIDE SEQUENCE [LARGE SCALE GENOMIC DNA]</scope>
    <source>
        <strain evidence="2 3">MHpl1</strain>
    </source>
</reference>
<evidence type="ECO:0000313" key="4">
    <source>
        <dbReference type="WBParaSite" id="HPLM_0002176001-mRNA-1"/>
    </source>
</evidence>
<proteinExistence type="predicted"/>
<reference evidence="4" key="1">
    <citation type="submission" date="2017-02" db="UniProtKB">
        <authorList>
            <consortium name="WormBaseParasite"/>
        </authorList>
    </citation>
    <scope>IDENTIFICATION</scope>
</reference>
<evidence type="ECO:0000256" key="1">
    <source>
        <dbReference type="SAM" id="MobiDB-lite"/>
    </source>
</evidence>
<gene>
    <name evidence="2" type="ORF">HPLM_LOCUS21749</name>
</gene>
<name>A0A0N4XBL5_HAEPC</name>
<dbReference type="EMBL" id="UZAF01024011">
    <property type="protein sequence ID" value="VDO92006.1"/>
    <property type="molecule type" value="Genomic_DNA"/>
</dbReference>
<evidence type="ECO:0000313" key="2">
    <source>
        <dbReference type="EMBL" id="VDO92006.1"/>
    </source>
</evidence>
<dbReference type="AlphaFoldDB" id="A0A0N4XBL5"/>
<feature type="region of interest" description="Disordered" evidence="1">
    <location>
        <begin position="56"/>
        <end position="78"/>
    </location>
</feature>
<dbReference type="Proteomes" id="UP000268014">
    <property type="component" value="Unassembled WGS sequence"/>
</dbReference>
<organism evidence="4">
    <name type="scientific">Haemonchus placei</name>
    <name type="common">Barber's pole worm</name>
    <dbReference type="NCBI Taxonomy" id="6290"/>
    <lineage>
        <taxon>Eukaryota</taxon>
        <taxon>Metazoa</taxon>
        <taxon>Ecdysozoa</taxon>
        <taxon>Nematoda</taxon>
        <taxon>Chromadorea</taxon>
        <taxon>Rhabditida</taxon>
        <taxon>Rhabditina</taxon>
        <taxon>Rhabditomorpha</taxon>
        <taxon>Strongyloidea</taxon>
        <taxon>Trichostrongylidae</taxon>
        <taxon>Haemonchus</taxon>
    </lineage>
</organism>
<dbReference type="WBParaSite" id="HPLM_0002176001-mRNA-1">
    <property type="protein sequence ID" value="HPLM_0002176001-mRNA-1"/>
    <property type="gene ID" value="HPLM_0002176001"/>
</dbReference>